<dbReference type="InterPro" id="IPR037724">
    <property type="entry name" value="C2E_Ferlin"/>
</dbReference>
<evidence type="ECO:0000256" key="1">
    <source>
        <dbReference type="ARBA" id="ARBA00004167"/>
    </source>
</evidence>
<dbReference type="EMBL" id="MKHE01000011">
    <property type="protein sequence ID" value="OWK10069.1"/>
    <property type="molecule type" value="Genomic_DNA"/>
</dbReference>
<evidence type="ECO:0000313" key="10">
    <source>
        <dbReference type="Proteomes" id="UP000242450"/>
    </source>
</evidence>
<gene>
    <name evidence="9" type="ORF">Celaphus_00005845</name>
</gene>
<dbReference type="InterPro" id="IPR037725">
    <property type="entry name" value="C2F_Ferlin"/>
</dbReference>
<dbReference type="SUPFAM" id="SSF49562">
    <property type="entry name" value="C2 domain (Calcium/lipid-binding domain, CaLB)"/>
    <property type="match status" value="4"/>
</dbReference>
<dbReference type="PANTHER" id="PTHR12546">
    <property type="entry name" value="FER-1-LIKE"/>
    <property type="match status" value="1"/>
</dbReference>
<accession>A0A212CVP1</accession>
<dbReference type="AlphaFoldDB" id="A0A212CVP1"/>
<comment type="caution">
    <text evidence="9">The sequence shown here is derived from an EMBL/GenBank/DDBJ whole genome shotgun (WGS) entry which is preliminary data.</text>
</comment>
<dbReference type="CDD" id="cd04037">
    <property type="entry name" value="C2E_Ferlin"/>
    <property type="match status" value="1"/>
</dbReference>
<organism evidence="9 10">
    <name type="scientific">Cervus elaphus hippelaphus</name>
    <name type="common">European red deer</name>
    <dbReference type="NCBI Taxonomy" id="46360"/>
    <lineage>
        <taxon>Eukaryota</taxon>
        <taxon>Metazoa</taxon>
        <taxon>Chordata</taxon>
        <taxon>Craniata</taxon>
        <taxon>Vertebrata</taxon>
        <taxon>Euteleostomi</taxon>
        <taxon>Mammalia</taxon>
        <taxon>Eutheria</taxon>
        <taxon>Laurasiatheria</taxon>
        <taxon>Artiodactyla</taxon>
        <taxon>Ruminantia</taxon>
        <taxon>Pecora</taxon>
        <taxon>Cervidae</taxon>
        <taxon>Cervinae</taxon>
        <taxon>Cervus</taxon>
    </lineage>
</organism>
<evidence type="ECO:0000256" key="5">
    <source>
        <dbReference type="ARBA" id="ARBA00023136"/>
    </source>
</evidence>
<dbReference type="GO" id="GO:0061025">
    <property type="term" value="P:membrane fusion"/>
    <property type="evidence" value="ECO:0007669"/>
    <property type="project" value="TreeGrafter"/>
</dbReference>
<keyword evidence="10" id="KW-1185">Reference proteome</keyword>
<evidence type="ECO:0000256" key="4">
    <source>
        <dbReference type="ARBA" id="ARBA00022989"/>
    </source>
</evidence>
<evidence type="ECO:0000256" key="6">
    <source>
        <dbReference type="SAM" id="MobiDB-lite"/>
    </source>
</evidence>
<feature type="domain" description="C2" evidence="8">
    <location>
        <begin position="822"/>
        <end position="943"/>
    </location>
</feature>
<keyword evidence="3" id="KW-0677">Repeat</keyword>
<comment type="subcellular location">
    <subcellularLocation>
        <location evidence="1">Membrane</location>
        <topology evidence="1">Single-pass membrane protein</topology>
    </subcellularLocation>
</comment>
<name>A0A212CVP1_CEREH</name>
<feature type="transmembrane region" description="Helical" evidence="7">
    <location>
        <begin position="1053"/>
        <end position="1071"/>
    </location>
</feature>
<dbReference type="GO" id="GO:0007009">
    <property type="term" value="P:plasma membrane organization"/>
    <property type="evidence" value="ECO:0007669"/>
    <property type="project" value="TreeGrafter"/>
</dbReference>
<dbReference type="Pfam" id="PF16165">
    <property type="entry name" value="Ferlin_C"/>
    <property type="match status" value="1"/>
</dbReference>
<dbReference type="InterPro" id="IPR037721">
    <property type="entry name" value="Ferlin"/>
</dbReference>
<dbReference type="CDD" id="cd04017">
    <property type="entry name" value="C2D_Ferlin"/>
    <property type="match status" value="1"/>
</dbReference>
<dbReference type="InterPro" id="IPR035892">
    <property type="entry name" value="C2_domain_sf"/>
</dbReference>
<feature type="domain" description="C2" evidence="8">
    <location>
        <begin position="55"/>
        <end position="186"/>
    </location>
</feature>
<evidence type="ECO:0000256" key="7">
    <source>
        <dbReference type="SAM" id="Phobius"/>
    </source>
</evidence>
<sequence length="1149" mass="130386">MLGLWLGRRVTWACAGGDKKGSQEPQGSTDMKEQAKREVDMVSSTRRLDSLRRVRRAPPAVTPTPNLPFIYCVFNKERRASLSSSKAPPPQLPPPGPFIRLVFLNHSQCTQTLKSSAAPTWAQTLIFQHLLLYENPQDTREGPPCVVLELWQRDPQGSETLWGRTMWQPVVWLDAQDRILPPMRWHPLVRGLEDEEGEILASCELILETEVLGEGVQLGGGVPSAPTLPCSSAMGSTTGSPQAQSLKKALGGPGSDTAGWESLRQQLPMLSVPWKNGIYILPKSIQPTLRKMAIEMLVWGLRNMKQVRSPRLLVECWEESLQTEPIRDFQTNPNFAQSALLLTLYMPTEETFALPLVLKVVDSQDFGQETVVGQANVHSLQPYFCDPWAEDYVPPRPPTLSVKKYQELLGYLCEKFWFKSSKAEDANDQEVDWWSKLFWATGDAPRTLKYKYKDYHTLKLVEGRGEGQQGVFPHRLHNTGPHDPWPSGTTAPRAAAQGSLRPPHPRDGALGRAWPAAPPRSGALRALPQVYDCELEAVPAFQGLQDFCRTFKLYQEWPRLGSPVVGELKGQFRVYPFPENPEAPKPPRQFPLWPKKEDFPQQCVVRVYIVRASHLQPQDINGLCDPYVILKLGQTMLGNRDKYQPNTLDPIFGVMFELSCTIPLEKDLEIQLYDFDLFSPDDMIGTTVIDLEDRLLSGFGARCGLSKSYCQSGPFRWRDQMPPSLLLEHHAKRKGLPPPLFSPEGDSVYYNGKKFELQSFELKPPRASFLGSKKERLALYLLNTQGLVPEHVETRTLYSDSQPGIDQGKVQMWVDIFPKKLGPPGPPVNIGPRKPNRYELRCIIWKTTLVDPKENSNDRINDIYVKGWLFGLEKDMQKTDVHYRSLTGEGIFNWRLDPTVTKFPARLIIQVWDNNIISTDDFLGVLELDLSDMPLPAPHSRLCSVRMLEADPKWPHCLQHKHSSLFKMKNVAGWWPCQVLDGGKWRLSGKVKMTLEILTEKEALIKAAGRGQSEPNQYPTLHPPLRTHTLFMWIRSPIGRFIRVFWRRYRFKIIATTIILLIGLLLFKFIYSAPNYLAMNWIKPELRLNAPIQIYTNIINAPNTSSANSSNLTTPQQNLKPTTALKLKHLQGHVTRLRDILPELLAPQN</sequence>
<dbReference type="PANTHER" id="PTHR12546:SF34">
    <property type="entry name" value="FER-1-LIKE PROTEIN 5"/>
    <property type="match status" value="1"/>
</dbReference>
<keyword evidence="4 7" id="KW-1133">Transmembrane helix</keyword>
<feature type="region of interest" description="Disordered" evidence="6">
    <location>
        <begin position="16"/>
        <end position="38"/>
    </location>
</feature>
<feature type="domain" description="C2" evidence="8">
    <location>
        <begin position="584"/>
        <end position="704"/>
    </location>
</feature>
<dbReference type="InterPro" id="IPR055072">
    <property type="entry name" value="Ferlin_DSRM"/>
</dbReference>
<evidence type="ECO:0000256" key="2">
    <source>
        <dbReference type="ARBA" id="ARBA00022692"/>
    </source>
</evidence>
<dbReference type="CDD" id="cd08374">
    <property type="entry name" value="C2F_Ferlin"/>
    <property type="match status" value="1"/>
</dbReference>
<keyword evidence="2 7" id="KW-0812">Transmembrane</keyword>
<dbReference type="InterPro" id="IPR000008">
    <property type="entry name" value="C2_dom"/>
</dbReference>
<dbReference type="GO" id="GO:0016020">
    <property type="term" value="C:membrane"/>
    <property type="evidence" value="ECO:0007669"/>
    <property type="project" value="UniProtKB-SubCell"/>
</dbReference>
<dbReference type="OrthoDB" id="270970at2759"/>
<dbReference type="Pfam" id="PF22901">
    <property type="entry name" value="dsrm_Ferlin"/>
    <property type="match status" value="1"/>
</dbReference>
<keyword evidence="5 7" id="KW-0472">Membrane</keyword>
<evidence type="ECO:0000259" key="8">
    <source>
        <dbReference type="PROSITE" id="PS50004"/>
    </source>
</evidence>
<dbReference type="InterPro" id="IPR032362">
    <property type="entry name" value="Ferlin_C"/>
</dbReference>
<dbReference type="InterPro" id="IPR037723">
    <property type="entry name" value="C2D_Ferlin"/>
</dbReference>
<dbReference type="Proteomes" id="UP000242450">
    <property type="component" value="Chromosome 11"/>
</dbReference>
<reference evidence="9 10" key="1">
    <citation type="journal article" date="2018" name="Mol. Genet. Genomics">
        <title>The red deer Cervus elaphus genome CerEla1.0: sequencing, annotating, genes, and chromosomes.</title>
        <authorList>
            <person name="Bana N.A."/>
            <person name="Nyiri A."/>
            <person name="Nagy J."/>
            <person name="Frank K."/>
            <person name="Nagy T."/>
            <person name="Steger V."/>
            <person name="Schiller M."/>
            <person name="Lakatos P."/>
            <person name="Sugar L."/>
            <person name="Horn P."/>
            <person name="Barta E."/>
            <person name="Orosz L."/>
        </authorList>
    </citation>
    <scope>NUCLEOTIDE SEQUENCE [LARGE SCALE GENOMIC DNA]</scope>
    <source>
        <strain evidence="9">Hungarian</strain>
    </source>
</reference>
<feature type="region of interest" description="Disordered" evidence="6">
    <location>
        <begin position="232"/>
        <end position="251"/>
    </location>
</feature>
<proteinExistence type="predicted"/>
<dbReference type="SMART" id="SM00239">
    <property type="entry name" value="C2"/>
    <property type="match status" value="2"/>
</dbReference>
<evidence type="ECO:0000313" key="9">
    <source>
        <dbReference type="EMBL" id="OWK10069.1"/>
    </source>
</evidence>
<dbReference type="PROSITE" id="PS50004">
    <property type="entry name" value="C2"/>
    <property type="match status" value="3"/>
</dbReference>
<evidence type="ECO:0000256" key="3">
    <source>
        <dbReference type="ARBA" id="ARBA00022737"/>
    </source>
</evidence>
<dbReference type="Gene3D" id="2.60.40.150">
    <property type="entry name" value="C2 domain"/>
    <property type="match status" value="2"/>
</dbReference>
<feature type="region of interest" description="Disordered" evidence="6">
    <location>
        <begin position="475"/>
        <end position="515"/>
    </location>
</feature>
<feature type="compositionally biased region" description="Polar residues" evidence="6">
    <location>
        <begin position="232"/>
        <end position="245"/>
    </location>
</feature>
<dbReference type="Pfam" id="PF00168">
    <property type="entry name" value="C2"/>
    <property type="match status" value="2"/>
</dbReference>
<protein>
    <recommendedName>
        <fullName evidence="8">C2 domain-containing protein</fullName>
    </recommendedName>
</protein>